<protein>
    <submittedName>
        <fullName evidence="2">Uncharacterized protein</fullName>
    </submittedName>
</protein>
<gene>
    <name evidence="2" type="ORF">NCTC9428_04286</name>
</gene>
<sequence length="230" mass="26702">MYNLNKKVSNPMTVIAMFALVSETSAAVSLPFLANQEREIYVWFLISFPFYLLFLFFLTLNFNYRSLYAPSDFTEDENFLRAMDDEVPIDDNQIIDSENACAPNSASIGDRAETRVDSRYLGKVPDPPHYTIPQASTWFEHYIQLPKTTNTLRVIDVRHMDTSSQFNKLRLNLRRPARKPYKLLVFVTNNSSDDLLRKTALSHIKHSKKRLGRMLYIAYNVSQETTTILR</sequence>
<keyword evidence="1" id="KW-0812">Transmembrane</keyword>
<dbReference type="Proteomes" id="UP000281909">
    <property type="component" value="Chromosome"/>
</dbReference>
<keyword evidence="1" id="KW-1133">Transmembrane helix</keyword>
<dbReference type="RefSeq" id="WP_126366009.1">
    <property type="nucleotide sequence ID" value="NZ_LR134318.1"/>
</dbReference>
<reference evidence="2 3" key="1">
    <citation type="submission" date="2018-12" db="EMBL/GenBank/DDBJ databases">
        <authorList>
            <consortium name="Pathogen Informatics"/>
        </authorList>
    </citation>
    <scope>NUCLEOTIDE SEQUENCE [LARGE SCALE GENOMIC DNA]</scope>
    <source>
        <strain evidence="2 3">NCTC9428</strain>
    </source>
</reference>
<organism evidence="2 3">
    <name type="scientific">Pseudomonas fluorescens</name>
    <dbReference type="NCBI Taxonomy" id="294"/>
    <lineage>
        <taxon>Bacteria</taxon>
        <taxon>Pseudomonadati</taxon>
        <taxon>Pseudomonadota</taxon>
        <taxon>Gammaproteobacteria</taxon>
        <taxon>Pseudomonadales</taxon>
        <taxon>Pseudomonadaceae</taxon>
        <taxon>Pseudomonas</taxon>
    </lineage>
</organism>
<dbReference type="OrthoDB" id="9182830at2"/>
<accession>A0A3S5E9T5</accession>
<evidence type="ECO:0000313" key="3">
    <source>
        <dbReference type="Proteomes" id="UP000281909"/>
    </source>
</evidence>
<name>A0A3S5E9T5_PSEFL</name>
<keyword evidence="1" id="KW-0472">Membrane</keyword>
<evidence type="ECO:0000313" key="2">
    <source>
        <dbReference type="EMBL" id="VEF12627.1"/>
    </source>
</evidence>
<feature type="transmembrane region" description="Helical" evidence="1">
    <location>
        <begin position="40"/>
        <end position="60"/>
    </location>
</feature>
<evidence type="ECO:0000256" key="1">
    <source>
        <dbReference type="SAM" id="Phobius"/>
    </source>
</evidence>
<proteinExistence type="predicted"/>
<dbReference type="EMBL" id="LR134318">
    <property type="protein sequence ID" value="VEF12627.1"/>
    <property type="molecule type" value="Genomic_DNA"/>
</dbReference>
<feature type="transmembrane region" description="Helical" evidence="1">
    <location>
        <begin position="12"/>
        <end position="34"/>
    </location>
</feature>
<dbReference type="AlphaFoldDB" id="A0A3S5E9T5"/>